<dbReference type="Proteomes" id="UP001060085">
    <property type="component" value="Linkage Group LG04"/>
</dbReference>
<gene>
    <name evidence="1" type="ORF">M9H77_17268</name>
</gene>
<protein>
    <submittedName>
        <fullName evidence="1">Uncharacterized protein</fullName>
    </submittedName>
</protein>
<dbReference type="EMBL" id="CM044704">
    <property type="protein sequence ID" value="KAI5667415.1"/>
    <property type="molecule type" value="Genomic_DNA"/>
</dbReference>
<evidence type="ECO:0000313" key="2">
    <source>
        <dbReference type="Proteomes" id="UP001060085"/>
    </source>
</evidence>
<name>A0ACC0B429_CATRO</name>
<comment type="caution">
    <text evidence="1">The sequence shown here is derived from an EMBL/GenBank/DDBJ whole genome shotgun (WGS) entry which is preliminary data.</text>
</comment>
<organism evidence="1 2">
    <name type="scientific">Catharanthus roseus</name>
    <name type="common">Madagascar periwinkle</name>
    <name type="synonym">Vinca rosea</name>
    <dbReference type="NCBI Taxonomy" id="4058"/>
    <lineage>
        <taxon>Eukaryota</taxon>
        <taxon>Viridiplantae</taxon>
        <taxon>Streptophyta</taxon>
        <taxon>Embryophyta</taxon>
        <taxon>Tracheophyta</taxon>
        <taxon>Spermatophyta</taxon>
        <taxon>Magnoliopsida</taxon>
        <taxon>eudicotyledons</taxon>
        <taxon>Gunneridae</taxon>
        <taxon>Pentapetalae</taxon>
        <taxon>asterids</taxon>
        <taxon>lamiids</taxon>
        <taxon>Gentianales</taxon>
        <taxon>Apocynaceae</taxon>
        <taxon>Rauvolfioideae</taxon>
        <taxon>Vinceae</taxon>
        <taxon>Catharanthinae</taxon>
        <taxon>Catharanthus</taxon>
    </lineage>
</organism>
<reference evidence="2" key="1">
    <citation type="journal article" date="2023" name="Nat. Plants">
        <title>Single-cell RNA sequencing provides a high-resolution roadmap for understanding the multicellular compartmentation of specialized metabolism.</title>
        <authorList>
            <person name="Sun S."/>
            <person name="Shen X."/>
            <person name="Li Y."/>
            <person name="Li Y."/>
            <person name="Wang S."/>
            <person name="Li R."/>
            <person name="Zhang H."/>
            <person name="Shen G."/>
            <person name="Guo B."/>
            <person name="Wei J."/>
            <person name="Xu J."/>
            <person name="St-Pierre B."/>
            <person name="Chen S."/>
            <person name="Sun C."/>
        </authorList>
    </citation>
    <scope>NUCLEOTIDE SEQUENCE [LARGE SCALE GENOMIC DNA]</scope>
</reference>
<proteinExistence type="predicted"/>
<evidence type="ECO:0000313" key="1">
    <source>
        <dbReference type="EMBL" id="KAI5667415.1"/>
    </source>
</evidence>
<keyword evidence="2" id="KW-1185">Reference proteome</keyword>
<accession>A0ACC0B429</accession>
<sequence length="135" mass="15220">MEVKLGPITIAQRRKFKALKDNDMIAFMEEALKSKLEGFEGQERASKLFLKCSIGMDQTREQIEGENGYIILKGIAIPPTIALPLPSPAGFWTGSFEESTLPRILEFLFFDSIDLRSSSFCSWGFKALVSSRFFL</sequence>